<dbReference type="Proteomes" id="UP000598217">
    <property type="component" value="Unassembled WGS sequence"/>
</dbReference>
<name>A0ABR9HKE9_9ACTN</name>
<dbReference type="Pfam" id="PF08843">
    <property type="entry name" value="AbiEii"/>
    <property type="match status" value="1"/>
</dbReference>
<gene>
    <name evidence="1" type="ORF">H4W79_003710</name>
</gene>
<dbReference type="EMBL" id="JADBDY010000001">
    <property type="protein sequence ID" value="MBE1459496.1"/>
    <property type="molecule type" value="Genomic_DNA"/>
</dbReference>
<evidence type="ECO:0008006" key="3">
    <source>
        <dbReference type="Google" id="ProtNLM"/>
    </source>
</evidence>
<sequence length="295" mass="32451">MTSGDEVFRQIQKKARAASATEGRPAPTAEYLTRHALESFLDRLTRTAHKDDFVLKGGILLAVYGVRRPTKDVDAEAIRTTVTPEVITQVIRDVAEVRVPDGLVFDLETMRVQEIRDQADYPGLRMRVTTYIGSQKTVVAWDISTGDPIVPSPKPVKVPRILGGEIEMLGYAPETTVAEKGVTILERGITSTRWRDFVDIVQLAAQHDIDEDQLLESARAVARYRKVELGPISPVIEGYGAIGQTKWAAWRRKEGLEDISEASLDDQMAKVAEVIDPVFSHGPGTATTKASTTGI</sequence>
<protein>
    <recommendedName>
        <fullName evidence="3">Nucleotidyl transferase AbiEii toxin, Type IV TA system</fullName>
    </recommendedName>
</protein>
<proteinExistence type="predicted"/>
<accession>A0ABR9HKE9</accession>
<evidence type="ECO:0000313" key="2">
    <source>
        <dbReference type="Proteomes" id="UP000598217"/>
    </source>
</evidence>
<dbReference type="InterPro" id="IPR014942">
    <property type="entry name" value="AbiEii"/>
</dbReference>
<dbReference type="RefSeq" id="WP_191275121.1">
    <property type="nucleotide sequence ID" value="NZ_BMXJ01000008.1"/>
</dbReference>
<organism evidence="1 2">
    <name type="scientific">Nocardiopsis terrae</name>
    <dbReference type="NCBI Taxonomy" id="372655"/>
    <lineage>
        <taxon>Bacteria</taxon>
        <taxon>Bacillati</taxon>
        <taxon>Actinomycetota</taxon>
        <taxon>Actinomycetes</taxon>
        <taxon>Streptosporangiales</taxon>
        <taxon>Nocardiopsidaceae</taxon>
        <taxon>Nocardiopsis</taxon>
    </lineage>
</organism>
<evidence type="ECO:0000313" key="1">
    <source>
        <dbReference type="EMBL" id="MBE1459496.1"/>
    </source>
</evidence>
<reference evidence="1 2" key="1">
    <citation type="submission" date="2020-10" db="EMBL/GenBank/DDBJ databases">
        <title>Sequencing the genomes of 1000 actinobacteria strains.</title>
        <authorList>
            <person name="Klenk H.-P."/>
        </authorList>
    </citation>
    <scope>NUCLEOTIDE SEQUENCE [LARGE SCALE GENOMIC DNA]</scope>
    <source>
        <strain evidence="1 2">DSM 45157</strain>
    </source>
</reference>
<comment type="caution">
    <text evidence="1">The sequence shown here is derived from an EMBL/GenBank/DDBJ whole genome shotgun (WGS) entry which is preliminary data.</text>
</comment>
<keyword evidence="2" id="KW-1185">Reference proteome</keyword>